<sequence>MKNIFKFLFVSFIASLLFSCEKDEDRAVIGNVTEGLLRSDKTDLTLAQENADQTAVTLSWDDPSYGPNLALSNQLEIALEGTNFQNAKAVDLAAGSSSISYTVQDFNALLLNAGANAGETEKFELRLKSSAGASIPETYSPVIKMTVKTYALISYLYVPGAYQQWNHATANTLVSATSNGIYVTYIDFTAAGSEFKITVERNWDNSYGTDDNVNLIYNGGGNMKAANAGPQKLSVNLNTKKFTLIPYSMGLVGDATANGWNGPDTRMSWDDANLSWSITTSLAAGNFKFRVNNDWSENYGGSNGSASSGGDNIAVAEAGTYKITFDPFKLSYTVTKQ</sequence>
<gene>
    <name evidence="3" type="ORF">EIB75_04130</name>
</gene>
<dbReference type="PROSITE" id="PS51257">
    <property type="entry name" value="PROKAR_LIPOPROTEIN"/>
    <property type="match status" value="1"/>
</dbReference>
<dbReference type="CDD" id="cd12956">
    <property type="entry name" value="CBM_SusE-F_like"/>
    <property type="match status" value="1"/>
</dbReference>
<reference evidence="4" key="1">
    <citation type="submission" date="2018-11" db="EMBL/GenBank/DDBJ databases">
        <title>Proposal to divide the Flavobacteriaceae and reorganize its genera based on Amino Acid Identity values calculated from whole genome sequences.</title>
        <authorList>
            <person name="Nicholson A.C."/>
            <person name="Gulvik C.A."/>
            <person name="Whitney A.M."/>
            <person name="Sheth M."/>
            <person name="Batra D."/>
            <person name="Pryor J."/>
            <person name="Bernardet J.-F."/>
            <person name="Hugo C."/>
            <person name="Kampfer P."/>
            <person name="Newman J.D."/>
            <person name="McQuiston J.R."/>
        </authorList>
    </citation>
    <scope>NUCLEOTIDE SEQUENCE [LARGE SCALE GENOMIC DNA]</scope>
    <source>
        <strain evidence="4">H6466</strain>
    </source>
</reference>
<evidence type="ECO:0000313" key="3">
    <source>
        <dbReference type="EMBL" id="AZI54483.1"/>
    </source>
</evidence>
<dbReference type="CDD" id="cd12967">
    <property type="entry name" value="CBM_SusE-F_like_u1"/>
    <property type="match status" value="1"/>
</dbReference>
<evidence type="ECO:0000259" key="2">
    <source>
        <dbReference type="Pfam" id="PF22058"/>
    </source>
</evidence>
<dbReference type="InterPro" id="IPR054409">
    <property type="entry name" value="X25_BaPul-like"/>
</dbReference>
<protein>
    <submittedName>
        <fullName evidence="3">SusF/SusE family outer membrane protein</fullName>
    </submittedName>
</protein>
<dbReference type="Pfam" id="PF14292">
    <property type="entry name" value="SusE"/>
    <property type="match status" value="1"/>
</dbReference>
<dbReference type="Proteomes" id="UP000272316">
    <property type="component" value="Chromosome"/>
</dbReference>
<dbReference type="EMBL" id="CP034160">
    <property type="protein sequence ID" value="AZI54483.1"/>
    <property type="molecule type" value="Genomic_DNA"/>
</dbReference>
<dbReference type="RefSeq" id="WP_124985810.1">
    <property type="nucleotide sequence ID" value="NZ_CP034160.1"/>
</dbReference>
<dbReference type="KEGG" id="eva:EIB75_04130"/>
<evidence type="ECO:0000259" key="1">
    <source>
        <dbReference type="Pfam" id="PF14292"/>
    </source>
</evidence>
<dbReference type="AlphaFoldDB" id="A0A3G8ZBE0"/>
<dbReference type="Pfam" id="PF22058">
    <property type="entry name" value="X25_BaPul_like"/>
    <property type="match status" value="1"/>
</dbReference>
<evidence type="ECO:0000313" key="4">
    <source>
        <dbReference type="Proteomes" id="UP000272316"/>
    </source>
</evidence>
<proteinExistence type="predicted"/>
<dbReference type="InterPro" id="IPR025970">
    <property type="entry name" value="SusE"/>
</dbReference>
<dbReference type="Gene3D" id="2.60.40.3620">
    <property type="match status" value="2"/>
</dbReference>
<organism evidence="3 4">
    <name type="scientific">Epilithonimonas vandammei</name>
    <dbReference type="NCBI Taxonomy" id="2487072"/>
    <lineage>
        <taxon>Bacteria</taxon>
        <taxon>Pseudomonadati</taxon>
        <taxon>Bacteroidota</taxon>
        <taxon>Flavobacteriia</taxon>
        <taxon>Flavobacteriales</taxon>
        <taxon>Weeksellaceae</taxon>
        <taxon>Chryseobacterium group</taxon>
        <taxon>Epilithonimonas</taxon>
    </lineage>
</organism>
<dbReference type="GO" id="GO:0019867">
    <property type="term" value="C:outer membrane"/>
    <property type="evidence" value="ECO:0007669"/>
    <property type="project" value="InterPro"/>
</dbReference>
<dbReference type="GO" id="GO:2001070">
    <property type="term" value="F:starch binding"/>
    <property type="evidence" value="ECO:0007669"/>
    <property type="project" value="InterPro"/>
</dbReference>
<name>A0A3G8ZBE0_9FLAO</name>
<accession>A0A3G8ZBE0</accession>
<feature type="domain" description="SusE outer membrane protein" evidence="1">
    <location>
        <begin position="22"/>
        <end position="128"/>
    </location>
</feature>
<feature type="domain" description="Amylopullulanase X25" evidence="2">
    <location>
        <begin position="160"/>
        <end position="218"/>
    </location>
</feature>